<dbReference type="EMBL" id="AUWU02000005">
    <property type="protein sequence ID" value="KAH0572563.1"/>
    <property type="molecule type" value="Genomic_DNA"/>
</dbReference>
<evidence type="ECO:0000313" key="2">
    <source>
        <dbReference type="EMBL" id="KAH0572563.1"/>
    </source>
</evidence>
<reference evidence="2" key="2">
    <citation type="submission" date="2020-12" db="EMBL/GenBank/DDBJ databases">
        <title>New Spironucleus salmonicida genome in near-complete chromosomes.</title>
        <authorList>
            <person name="Xu F."/>
            <person name="Kurt Z."/>
            <person name="Jimenez-Gonzalez A."/>
            <person name="Astvaldsson A."/>
            <person name="Andersson J.O."/>
            <person name="Svard S.G."/>
        </authorList>
    </citation>
    <scope>NUCLEOTIDE SEQUENCE</scope>
    <source>
        <strain evidence="2">ATCC 50377</strain>
    </source>
</reference>
<accession>V6LJD3</accession>
<reference evidence="1 2" key="1">
    <citation type="journal article" date="2014" name="PLoS Genet.">
        <title>The Genome of Spironucleus salmonicida Highlights a Fish Pathogen Adapted to Fluctuating Environments.</title>
        <authorList>
            <person name="Xu F."/>
            <person name="Jerlstrom-Hultqvist J."/>
            <person name="Einarsson E."/>
            <person name="Astvaldsson A."/>
            <person name="Svard S.G."/>
            <person name="Andersson J.O."/>
        </authorList>
    </citation>
    <scope>NUCLEOTIDE SEQUENCE</scope>
    <source>
        <strain evidence="2">ATCC 50377</strain>
    </source>
</reference>
<dbReference type="EMBL" id="KI546115">
    <property type="protein sequence ID" value="EST44483.1"/>
    <property type="molecule type" value="Genomic_DNA"/>
</dbReference>
<proteinExistence type="predicted"/>
<gene>
    <name evidence="1" type="ORF">SS50377_15480</name>
    <name evidence="2" type="ORF">SS50377_24674</name>
</gene>
<dbReference type="AlphaFoldDB" id="V6LJD3"/>
<dbReference type="Proteomes" id="UP000018208">
    <property type="component" value="Unassembled WGS sequence"/>
</dbReference>
<organism evidence="1">
    <name type="scientific">Spironucleus salmonicida</name>
    <dbReference type="NCBI Taxonomy" id="348837"/>
    <lineage>
        <taxon>Eukaryota</taxon>
        <taxon>Metamonada</taxon>
        <taxon>Diplomonadida</taxon>
        <taxon>Hexamitidae</taxon>
        <taxon>Hexamitinae</taxon>
        <taxon>Spironucleus</taxon>
    </lineage>
</organism>
<evidence type="ECO:0000313" key="3">
    <source>
        <dbReference type="Proteomes" id="UP000018208"/>
    </source>
</evidence>
<evidence type="ECO:0000313" key="1">
    <source>
        <dbReference type="EMBL" id="EST44483.1"/>
    </source>
</evidence>
<name>V6LJD3_9EUKA</name>
<protein>
    <submittedName>
        <fullName evidence="1">Uncharacterized protein</fullName>
    </submittedName>
</protein>
<dbReference type="VEuPathDB" id="GiardiaDB:SS50377_24674"/>
<sequence length="140" mass="15701">MGNCVSNNTIISSLSTDKPISQPSSRVPSLHFVHVQPQQIIPSNIPILEIDFDQSEMPSTQADNDIKLNKFDNSSLNCQLSPISQRIPSVSSHVYSTLAQKIEENDVFSDSDISSDLEEEGYTENKLQDFQSIDWKNLKM</sequence>
<keyword evidence="3" id="KW-1185">Reference proteome</keyword>